<dbReference type="RefSeq" id="WP_126990471.1">
    <property type="nucleotide sequence ID" value="NZ_JTFC01000029.1"/>
</dbReference>
<protein>
    <submittedName>
        <fullName evidence="1">Uncharacterized protein</fullName>
    </submittedName>
</protein>
<accession>A0A433RUU0</accession>
<proteinExistence type="predicted"/>
<dbReference type="Proteomes" id="UP000288623">
    <property type="component" value="Unassembled WGS sequence"/>
</dbReference>
<keyword evidence="2" id="KW-1185">Reference proteome</keyword>
<evidence type="ECO:0000313" key="1">
    <source>
        <dbReference type="EMBL" id="RUS57052.1"/>
    </source>
</evidence>
<comment type="caution">
    <text evidence="1">The sequence shown here is derived from an EMBL/GenBank/DDBJ whole genome shotgun (WGS) entry which is preliminary data.</text>
</comment>
<sequence length="71" mass="7872">MPQISRRTSGGSIILIVLIITSLLLALACQYFNTQEINALVSGAEANDLAYEVVIHNEFLQTYSFRIIEGK</sequence>
<evidence type="ECO:0000313" key="2">
    <source>
        <dbReference type="Proteomes" id="UP000288623"/>
    </source>
</evidence>
<dbReference type="PROSITE" id="PS51257">
    <property type="entry name" value="PROKAR_LIPOPROTEIN"/>
    <property type="match status" value="1"/>
</dbReference>
<dbReference type="OrthoDB" id="2455209at2"/>
<dbReference type="EMBL" id="JTFC01000029">
    <property type="protein sequence ID" value="RUS57052.1"/>
    <property type="molecule type" value="Genomic_DNA"/>
</dbReference>
<dbReference type="AlphaFoldDB" id="A0A433RUU0"/>
<gene>
    <name evidence="1" type="ORF">QI30_08275</name>
</gene>
<organism evidence="1 2">
    <name type="scientific">Candidatus Kurthia intestinigallinarum</name>
    <dbReference type="NCBI Taxonomy" id="1562256"/>
    <lineage>
        <taxon>Bacteria</taxon>
        <taxon>Bacillati</taxon>
        <taxon>Bacillota</taxon>
        <taxon>Bacilli</taxon>
        <taxon>Bacillales</taxon>
        <taxon>Caryophanaceae</taxon>
        <taxon>Kurthia</taxon>
    </lineage>
</organism>
<reference evidence="1 2" key="1">
    <citation type="submission" date="2014-11" db="EMBL/GenBank/DDBJ databases">
        <title>Genome sequence and analysis of novel Kurthia sp.</title>
        <authorList>
            <person name="Lawson J.N."/>
            <person name="Gonzalez J.E."/>
            <person name="Rinauldi L."/>
            <person name="Xuan Z."/>
            <person name="Firman A."/>
            <person name="Shaddox L."/>
            <person name="Trudeau A."/>
            <person name="Shah S."/>
            <person name="Reiman D."/>
        </authorList>
    </citation>
    <scope>NUCLEOTIDE SEQUENCE [LARGE SCALE GENOMIC DNA]</scope>
    <source>
        <strain evidence="1 2">3B1D</strain>
    </source>
</reference>
<name>A0A433RUU0_9BACL</name>